<organism evidence="2 3">
    <name type="scientific">Vibrio quintilis</name>
    <dbReference type="NCBI Taxonomy" id="1117707"/>
    <lineage>
        <taxon>Bacteria</taxon>
        <taxon>Pseudomonadati</taxon>
        <taxon>Pseudomonadota</taxon>
        <taxon>Gammaproteobacteria</taxon>
        <taxon>Vibrionales</taxon>
        <taxon>Vibrionaceae</taxon>
        <taxon>Vibrio</taxon>
    </lineage>
</organism>
<evidence type="ECO:0000313" key="3">
    <source>
        <dbReference type="Proteomes" id="UP000184600"/>
    </source>
</evidence>
<keyword evidence="3" id="KW-1185">Reference proteome</keyword>
<keyword evidence="1" id="KW-0812">Transmembrane</keyword>
<feature type="transmembrane region" description="Helical" evidence="1">
    <location>
        <begin position="50"/>
        <end position="68"/>
    </location>
</feature>
<keyword evidence="1" id="KW-0472">Membrane</keyword>
<dbReference type="AlphaFoldDB" id="A0A1M7YZ51"/>
<name>A0A1M7YZ51_9VIBR</name>
<dbReference type="Proteomes" id="UP000184600">
    <property type="component" value="Unassembled WGS sequence"/>
</dbReference>
<dbReference type="RefSeq" id="WP_073585361.1">
    <property type="nucleotide sequence ID" value="NZ_AP024897.1"/>
</dbReference>
<protein>
    <submittedName>
        <fullName evidence="2">Uncharacterized protein</fullName>
    </submittedName>
</protein>
<evidence type="ECO:0000256" key="1">
    <source>
        <dbReference type="SAM" id="Phobius"/>
    </source>
</evidence>
<dbReference type="EMBL" id="FRFG01000049">
    <property type="protein sequence ID" value="SHO57921.1"/>
    <property type="molecule type" value="Genomic_DNA"/>
</dbReference>
<keyword evidence="1" id="KW-1133">Transmembrane helix</keyword>
<reference evidence="3" key="1">
    <citation type="submission" date="2016-12" db="EMBL/GenBank/DDBJ databases">
        <authorList>
            <person name="Rodrigo-Torres L."/>
            <person name="Arahal R.D."/>
            <person name="Lucena T."/>
        </authorList>
    </citation>
    <scope>NUCLEOTIDE SEQUENCE [LARGE SCALE GENOMIC DNA]</scope>
</reference>
<proteinExistence type="predicted"/>
<gene>
    <name evidence="2" type="ORF">VQ7734_03691</name>
</gene>
<feature type="transmembrane region" description="Helical" evidence="1">
    <location>
        <begin position="80"/>
        <end position="97"/>
    </location>
</feature>
<accession>A0A1M7YZ51</accession>
<sequence length="98" mass="11293">MRFLIRLAAHFVFIGGLSLFLLVPRNPYEWMRSVESATSAARIQNNSQNSVTFTLLVLFAIVMTQASLMVTTSVKKEQRISFSLIVSAVLCWLLWYWY</sequence>
<evidence type="ECO:0000313" key="2">
    <source>
        <dbReference type="EMBL" id="SHO57921.1"/>
    </source>
</evidence>